<evidence type="ECO:0000313" key="1">
    <source>
        <dbReference type="EMBL" id="KAF2621484.1"/>
    </source>
</evidence>
<comment type="caution">
    <text evidence="1">The sequence shown here is derived from an EMBL/GenBank/DDBJ whole genome shotgun (WGS) entry which is preliminary data.</text>
</comment>
<evidence type="ECO:0000313" key="2">
    <source>
        <dbReference type="Proteomes" id="UP000799754"/>
    </source>
</evidence>
<dbReference type="Proteomes" id="UP000799754">
    <property type="component" value="Unassembled WGS sequence"/>
</dbReference>
<gene>
    <name evidence="1" type="ORF">BU25DRAFT_482908</name>
</gene>
<proteinExistence type="predicted"/>
<protein>
    <submittedName>
        <fullName evidence="1">GMC oxidoreductase</fullName>
    </submittedName>
</protein>
<accession>A0ACB6RIA2</accession>
<organism evidence="1 2">
    <name type="scientific">Macroventuria anomochaeta</name>
    <dbReference type="NCBI Taxonomy" id="301207"/>
    <lineage>
        <taxon>Eukaryota</taxon>
        <taxon>Fungi</taxon>
        <taxon>Dikarya</taxon>
        <taxon>Ascomycota</taxon>
        <taxon>Pezizomycotina</taxon>
        <taxon>Dothideomycetes</taxon>
        <taxon>Pleosporomycetidae</taxon>
        <taxon>Pleosporales</taxon>
        <taxon>Pleosporineae</taxon>
        <taxon>Didymellaceae</taxon>
        <taxon>Macroventuria</taxon>
    </lineage>
</organism>
<name>A0ACB6RIA2_9PLEO</name>
<reference evidence="1" key="1">
    <citation type="journal article" date="2020" name="Stud. Mycol.">
        <title>101 Dothideomycetes genomes: a test case for predicting lifestyles and emergence of pathogens.</title>
        <authorList>
            <person name="Haridas S."/>
            <person name="Albert R."/>
            <person name="Binder M."/>
            <person name="Bloem J."/>
            <person name="Labutti K."/>
            <person name="Salamov A."/>
            <person name="Andreopoulos B."/>
            <person name="Baker S."/>
            <person name="Barry K."/>
            <person name="Bills G."/>
            <person name="Bluhm B."/>
            <person name="Cannon C."/>
            <person name="Castanera R."/>
            <person name="Culley D."/>
            <person name="Daum C."/>
            <person name="Ezra D."/>
            <person name="Gonzalez J."/>
            <person name="Henrissat B."/>
            <person name="Kuo A."/>
            <person name="Liang C."/>
            <person name="Lipzen A."/>
            <person name="Lutzoni F."/>
            <person name="Magnuson J."/>
            <person name="Mondo S."/>
            <person name="Nolan M."/>
            <person name="Ohm R."/>
            <person name="Pangilinan J."/>
            <person name="Park H.-J."/>
            <person name="Ramirez L."/>
            <person name="Alfaro M."/>
            <person name="Sun H."/>
            <person name="Tritt A."/>
            <person name="Yoshinaga Y."/>
            <person name="Zwiers L.-H."/>
            <person name="Turgeon B."/>
            <person name="Goodwin S."/>
            <person name="Spatafora J."/>
            <person name="Crous P."/>
            <person name="Grigoriev I."/>
        </authorList>
    </citation>
    <scope>NUCLEOTIDE SEQUENCE</scope>
    <source>
        <strain evidence="1">CBS 525.71</strain>
    </source>
</reference>
<sequence>MSPSLKSLVTFAAALPFVIAVPAVKSDTVSSIRGKTYDYVIVGGGLTGLVVAHRLSENKSHSVLVLETGPITEDINTIIPTLGNNINHALQYSIDSAPDPGLGGLSVGVLIGKVVGGGSVINGMAFDRASAADYDAWEQLGNPGWGWNGLLPYFKKSTTFTPPKLTRKDFNITYNASFYGTNGPLQASFPNFEFPDVKVMWEAFRSEGYPTPREHASGDAVGATWIPTSLDPKTQTRSDARRAYYDSVKNRTNLKLVSGVEVNEVLFDSLTAKGVQFTTLANKTVSKVYAKREVILAAGSVFTPKILQLSGVGPADVLKAAGVKVKKDLAAVGANLQDHPNANMFWSTQNLSIPNPGFSSDPAQNASAWAQYYAHRIGPVCQSHGSSLAFLSLQSITSNYKQIVSTIKAQKSTDYLPAVYKNNPNLLRGYEAAKSITAELLSGTKAAAVEIPMNAFGLAIAAVQRPLSRGYVALNTTNPTGNPIVQFNTFQNPADRTMMIEAVKWTRRHWQNPILARFLPAEITPGVAAQTDDEIIQALLKQSALTATFAHQSGTCAMMPEKYGGCVSSDLRVYGTKKLSIVDASIIPLVPATHLQATMYAIAEKAADIIKLRHDFPGR</sequence>
<dbReference type="EMBL" id="MU006755">
    <property type="protein sequence ID" value="KAF2621484.1"/>
    <property type="molecule type" value="Genomic_DNA"/>
</dbReference>
<keyword evidence="2" id="KW-1185">Reference proteome</keyword>